<accession>A0A0C2M9Q2</accession>
<organism evidence="2 3">
    <name type="scientific">Thelohanellus kitauei</name>
    <name type="common">Myxosporean</name>
    <dbReference type="NCBI Taxonomy" id="669202"/>
    <lineage>
        <taxon>Eukaryota</taxon>
        <taxon>Metazoa</taxon>
        <taxon>Cnidaria</taxon>
        <taxon>Myxozoa</taxon>
        <taxon>Myxosporea</taxon>
        <taxon>Bivalvulida</taxon>
        <taxon>Platysporina</taxon>
        <taxon>Myxobolidae</taxon>
        <taxon>Thelohanellus</taxon>
    </lineage>
</organism>
<gene>
    <name evidence="2" type="ORF">RF11_10982</name>
</gene>
<sequence length="212" mass="24377">MSDKTNSSLYRYVYDKEWEKSYPIKRVKDDKHAFYCVPCDHEYSCAYNGIRNVSHHCNTWVHRQKETEHISAKTFTESVSDDSSSSPRTSISESIPKDLNFTSPSTPINQPSLSGAEGIPNSTSSENSSMVSKSYNLRKKELKSESNISRDELKARKILEKFKKAYRLGPNSEIDKDLECALRRNADMVFECVNEELLFLESVLAELQHYKK</sequence>
<comment type="caution">
    <text evidence="2">The sequence shown here is derived from an EMBL/GenBank/DDBJ whole genome shotgun (WGS) entry which is preliminary data.</text>
</comment>
<evidence type="ECO:0000256" key="1">
    <source>
        <dbReference type="SAM" id="MobiDB-lite"/>
    </source>
</evidence>
<feature type="compositionally biased region" description="Low complexity" evidence="1">
    <location>
        <begin position="76"/>
        <end position="94"/>
    </location>
</feature>
<evidence type="ECO:0000313" key="2">
    <source>
        <dbReference type="EMBL" id="KII61049.1"/>
    </source>
</evidence>
<reference evidence="2 3" key="1">
    <citation type="journal article" date="2014" name="Genome Biol. Evol.">
        <title>The genome of the myxosporean Thelohanellus kitauei shows adaptations to nutrient acquisition within its fish host.</title>
        <authorList>
            <person name="Yang Y."/>
            <person name="Xiong J."/>
            <person name="Zhou Z."/>
            <person name="Huo F."/>
            <person name="Miao W."/>
            <person name="Ran C."/>
            <person name="Liu Y."/>
            <person name="Zhang J."/>
            <person name="Feng J."/>
            <person name="Wang M."/>
            <person name="Wang M."/>
            <person name="Wang L."/>
            <person name="Yao B."/>
        </authorList>
    </citation>
    <scope>NUCLEOTIDE SEQUENCE [LARGE SCALE GENOMIC DNA]</scope>
    <source>
        <strain evidence="2">Wuqing</strain>
    </source>
</reference>
<feature type="region of interest" description="Disordered" evidence="1">
    <location>
        <begin position="72"/>
        <end position="132"/>
    </location>
</feature>
<keyword evidence="3" id="KW-1185">Reference proteome</keyword>
<feature type="compositionally biased region" description="Low complexity" evidence="1">
    <location>
        <begin position="121"/>
        <end position="132"/>
    </location>
</feature>
<feature type="compositionally biased region" description="Polar residues" evidence="1">
    <location>
        <begin position="100"/>
        <end position="113"/>
    </location>
</feature>
<dbReference type="Proteomes" id="UP000031668">
    <property type="component" value="Unassembled WGS sequence"/>
</dbReference>
<dbReference type="EMBL" id="JWZT01005382">
    <property type="protein sequence ID" value="KII61049.1"/>
    <property type="molecule type" value="Genomic_DNA"/>
</dbReference>
<evidence type="ECO:0000313" key="3">
    <source>
        <dbReference type="Proteomes" id="UP000031668"/>
    </source>
</evidence>
<name>A0A0C2M9Q2_THEKT</name>
<protein>
    <submittedName>
        <fullName evidence="2">Uncharacterized protein</fullName>
    </submittedName>
</protein>
<proteinExistence type="predicted"/>
<dbReference type="AlphaFoldDB" id="A0A0C2M9Q2"/>